<name>A0AAV9RV17_9TELE</name>
<sequence length="343" mass="37139">MLPARLHSGVPHNASPNRMFPPNKDLADSRQVSANNLWVQRQVEEAMKNLPSDLEVLPSPPLLEEMELAPAGPGSGRGAVDLLTFLSREVERTLRRSAGLSVPQSACDGSRLAIPCPGTGPLRRCSPPAPLVAHQGQAAKPTSSSRRKKRQAARLPVFQPVSHGRCCDVWSGGFPVRAATSRPASSPATALSPRLAAASKPASLSATTLSPRLAAAPPMPSSFTPAQCSEATPKELEQRLRFFARHKKSFRKTSLLYSSPELMEKIRQLEEDYGMAVRQFYCRPPSLTPGLQRAASEQPMPGLQGAAPRALLQSSPRRAPRALLQSSPLCSCLRRPRRLCFSL</sequence>
<accession>A0AAV9RV17</accession>
<feature type="region of interest" description="Disordered" evidence="1">
    <location>
        <begin position="212"/>
        <end position="231"/>
    </location>
</feature>
<dbReference type="AlphaFoldDB" id="A0AAV9RV17"/>
<comment type="caution">
    <text evidence="2">The sequence shown here is derived from an EMBL/GenBank/DDBJ whole genome shotgun (WGS) entry which is preliminary data.</text>
</comment>
<feature type="region of interest" description="Disordered" evidence="1">
    <location>
        <begin position="1"/>
        <end position="27"/>
    </location>
</feature>
<feature type="region of interest" description="Disordered" evidence="1">
    <location>
        <begin position="290"/>
        <end position="309"/>
    </location>
</feature>
<organism evidence="2 3">
    <name type="scientific">Crenichthys baileyi</name>
    <name type="common">White River springfish</name>
    <dbReference type="NCBI Taxonomy" id="28760"/>
    <lineage>
        <taxon>Eukaryota</taxon>
        <taxon>Metazoa</taxon>
        <taxon>Chordata</taxon>
        <taxon>Craniata</taxon>
        <taxon>Vertebrata</taxon>
        <taxon>Euteleostomi</taxon>
        <taxon>Actinopterygii</taxon>
        <taxon>Neopterygii</taxon>
        <taxon>Teleostei</taxon>
        <taxon>Neoteleostei</taxon>
        <taxon>Acanthomorphata</taxon>
        <taxon>Ovalentaria</taxon>
        <taxon>Atherinomorphae</taxon>
        <taxon>Cyprinodontiformes</taxon>
        <taxon>Goodeidae</taxon>
        <taxon>Crenichthys</taxon>
    </lineage>
</organism>
<feature type="compositionally biased region" description="Polar residues" evidence="1">
    <location>
        <begin position="221"/>
        <end position="230"/>
    </location>
</feature>
<feature type="region of interest" description="Disordered" evidence="1">
    <location>
        <begin position="129"/>
        <end position="154"/>
    </location>
</feature>
<keyword evidence="3" id="KW-1185">Reference proteome</keyword>
<gene>
    <name evidence="2" type="ORF">CRENBAI_005615</name>
</gene>
<reference evidence="2 3" key="1">
    <citation type="submission" date="2021-06" db="EMBL/GenBank/DDBJ databases">
        <authorList>
            <person name="Palmer J.M."/>
        </authorList>
    </citation>
    <scope>NUCLEOTIDE SEQUENCE [LARGE SCALE GENOMIC DNA]</scope>
    <source>
        <strain evidence="2 3">MEX-2019</strain>
        <tissue evidence="2">Muscle</tissue>
    </source>
</reference>
<dbReference type="EMBL" id="JAHHUM010001291">
    <property type="protein sequence ID" value="KAK5612853.1"/>
    <property type="molecule type" value="Genomic_DNA"/>
</dbReference>
<evidence type="ECO:0000313" key="3">
    <source>
        <dbReference type="Proteomes" id="UP001311232"/>
    </source>
</evidence>
<protein>
    <submittedName>
        <fullName evidence="2">Uncharacterized protein</fullName>
    </submittedName>
</protein>
<dbReference type="Proteomes" id="UP001311232">
    <property type="component" value="Unassembled WGS sequence"/>
</dbReference>
<proteinExistence type="predicted"/>
<evidence type="ECO:0000313" key="2">
    <source>
        <dbReference type="EMBL" id="KAK5612853.1"/>
    </source>
</evidence>
<evidence type="ECO:0000256" key="1">
    <source>
        <dbReference type="SAM" id="MobiDB-lite"/>
    </source>
</evidence>